<dbReference type="AlphaFoldDB" id="A0A3B0C7B2"/>
<evidence type="ECO:0000313" key="3">
    <source>
        <dbReference type="Proteomes" id="UP000282311"/>
    </source>
</evidence>
<keyword evidence="3" id="KW-1185">Reference proteome</keyword>
<keyword evidence="1" id="KW-0812">Transmembrane</keyword>
<comment type="caution">
    <text evidence="2">The sequence shown here is derived from an EMBL/GenBank/DDBJ whole genome shotgun (WGS) entry which is preliminary data.</text>
</comment>
<evidence type="ECO:0000313" key="2">
    <source>
        <dbReference type="EMBL" id="RKN82045.1"/>
    </source>
</evidence>
<proteinExistence type="predicted"/>
<accession>A0A3B0C7B2</accession>
<keyword evidence="1" id="KW-0472">Membrane</keyword>
<protein>
    <submittedName>
        <fullName evidence="2">Uncharacterized protein</fullName>
    </submittedName>
</protein>
<reference evidence="2 3" key="1">
    <citation type="journal article" date="2007" name="Int. J. Syst. Evol. Microbiol.">
        <title>Paenibacillus ginsengarvi sp. nov., isolated from soil from ginseng cultivation.</title>
        <authorList>
            <person name="Yoon M.H."/>
            <person name="Ten L.N."/>
            <person name="Im W.T."/>
        </authorList>
    </citation>
    <scope>NUCLEOTIDE SEQUENCE [LARGE SCALE GENOMIC DNA]</scope>
    <source>
        <strain evidence="2 3">KCTC 13059</strain>
    </source>
</reference>
<dbReference type="EMBL" id="RBAH01000013">
    <property type="protein sequence ID" value="RKN82045.1"/>
    <property type="molecule type" value="Genomic_DNA"/>
</dbReference>
<gene>
    <name evidence="2" type="ORF">D7M11_18910</name>
</gene>
<sequence length="135" mass="15322">MADLVFFVYLFKKMNILIFLIYSGTIRLSNYETNLINSGISHKEKGCGDDRTPIVTSDAVKKELGKDSVYKDRNWNALVEYKFAPLALRPAYYSQLNAIYQKYFKAASLGESDLNTALRSAEEEAAKAISEFKNK</sequence>
<evidence type="ECO:0000256" key="1">
    <source>
        <dbReference type="SAM" id="Phobius"/>
    </source>
</evidence>
<name>A0A3B0C7B2_9BACL</name>
<feature type="transmembrane region" description="Helical" evidence="1">
    <location>
        <begin position="6"/>
        <end position="25"/>
    </location>
</feature>
<dbReference type="Proteomes" id="UP000282311">
    <property type="component" value="Unassembled WGS sequence"/>
</dbReference>
<organism evidence="2 3">
    <name type="scientific">Paenibacillus ginsengarvi</name>
    <dbReference type="NCBI Taxonomy" id="400777"/>
    <lineage>
        <taxon>Bacteria</taxon>
        <taxon>Bacillati</taxon>
        <taxon>Bacillota</taxon>
        <taxon>Bacilli</taxon>
        <taxon>Bacillales</taxon>
        <taxon>Paenibacillaceae</taxon>
        <taxon>Paenibacillus</taxon>
    </lineage>
</organism>
<keyword evidence="1" id="KW-1133">Transmembrane helix</keyword>